<evidence type="ECO:0000256" key="1">
    <source>
        <dbReference type="ARBA" id="ARBA00004651"/>
    </source>
</evidence>
<dbReference type="Pfam" id="PF10613">
    <property type="entry name" value="Lig_chan-Glu_bd"/>
    <property type="match status" value="1"/>
</dbReference>
<dbReference type="GO" id="GO:0015276">
    <property type="term" value="F:ligand-gated monoatomic ion channel activity"/>
    <property type="evidence" value="ECO:0007669"/>
    <property type="project" value="InterPro"/>
</dbReference>
<dbReference type="Proteomes" id="UP000324222">
    <property type="component" value="Unassembled WGS sequence"/>
</dbReference>
<sequence length="182" mass="20564">MFFRFSVVRPLDGEWGRILPNGSATGMIGMNQRREVDMALGPFTISYDRAKVADYATTIHLDNFGIFLPRPRLEKDLSGFTKPFAWQSIKLNLTQLTRTTVTLHERAIDNLPEMLTGRVLLGVWLLAALIVQSAYQGVLTSMLAVPWVTVPVDSLDDLGRQTRIPYAFESGTHLHFLFQVRL</sequence>
<dbReference type="InterPro" id="IPR001320">
    <property type="entry name" value="Iontro_rcpt_C"/>
</dbReference>
<evidence type="ECO:0000256" key="5">
    <source>
        <dbReference type="ARBA" id="ARBA00022692"/>
    </source>
</evidence>
<comment type="caution">
    <text evidence="15">The sequence shown here is derived from an EMBL/GenBank/DDBJ whole genome shotgun (WGS) entry which is preliminary data.</text>
</comment>
<accession>A0A5B7HWB8</accession>
<keyword evidence="8" id="KW-0472">Membrane</keyword>
<dbReference type="SUPFAM" id="SSF53850">
    <property type="entry name" value="Periplasmic binding protein-like II"/>
    <property type="match status" value="1"/>
</dbReference>
<gene>
    <name evidence="15" type="primary">GLRK_4</name>
    <name evidence="15" type="ORF">E2C01_068394</name>
</gene>
<keyword evidence="4" id="KW-1003">Cell membrane</keyword>
<keyword evidence="5" id="KW-0812">Transmembrane</keyword>
<evidence type="ECO:0000256" key="3">
    <source>
        <dbReference type="ARBA" id="ARBA00022448"/>
    </source>
</evidence>
<feature type="domain" description="Ionotropic glutamate receptor L-glutamate and glycine-binding" evidence="14">
    <location>
        <begin position="3"/>
        <end position="69"/>
    </location>
</feature>
<evidence type="ECO:0000256" key="12">
    <source>
        <dbReference type="ARBA" id="ARBA00023303"/>
    </source>
</evidence>
<name>A0A5B7HWB8_PORTR</name>
<evidence type="ECO:0000256" key="4">
    <source>
        <dbReference type="ARBA" id="ARBA00022475"/>
    </source>
</evidence>
<organism evidence="15 16">
    <name type="scientific">Portunus trituberculatus</name>
    <name type="common">Swimming crab</name>
    <name type="synonym">Neptunus trituberculatus</name>
    <dbReference type="NCBI Taxonomy" id="210409"/>
    <lineage>
        <taxon>Eukaryota</taxon>
        <taxon>Metazoa</taxon>
        <taxon>Ecdysozoa</taxon>
        <taxon>Arthropoda</taxon>
        <taxon>Crustacea</taxon>
        <taxon>Multicrustacea</taxon>
        <taxon>Malacostraca</taxon>
        <taxon>Eumalacostraca</taxon>
        <taxon>Eucarida</taxon>
        <taxon>Decapoda</taxon>
        <taxon>Pleocyemata</taxon>
        <taxon>Brachyura</taxon>
        <taxon>Eubrachyura</taxon>
        <taxon>Portunoidea</taxon>
        <taxon>Portunidae</taxon>
        <taxon>Portuninae</taxon>
        <taxon>Portunus</taxon>
    </lineage>
</organism>
<dbReference type="InterPro" id="IPR019594">
    <property type="entry name" value="Glu/Gly-bd"/>
</dbReference>
<keyword evidence="12" id="KW-0407">Ion channel</keyword>
<evidence type="ECO:0000256" key="10">
    <source>
        <dbReference type="ARBA" id="ARBA00023180"/>
    </source>
</evidence>
<dbReference type="EMBL" id="VSRR010038124">
    <property type="protein sequence ID" value="MPC74049.1"/>
    <property type="molecule type" value="Genomic_DNA"/>
</dbReference>
<evidence type="ECO:0000256" key="2">
    <source>
        <dbReference type="ARBA" id="ARBA00008685"/>
    </source>
</evidence>
<evidence type="ECO:0000256" key="11">
    <source>
        <dbReference type="ARBA" id="ARBA00023286"/>
    </source>
</evidence>
<comment type="similarity">
    <text evidence="2">Belongs to the glutamate-gated ion channel (TC 1.A.10.1) family.</text>
</comment>
<keyword evidence="3" id="KW-0813">Transport</keyword>
<proteinExistence type="inferred from homology"/>
<dbReference type="GO" id="GO:0050906">
    <property type="term" value="P:detection of stimulus involved in sensory perception"/>
    <property type="evidence" value="ECO:0007669"/>
    <property type="project" value="UniProtKB-ARBA"/>
</dbReference>
<dbReference type="Pfam" id="PF00060">
    <property type="entry name" value="Lig_chan"/>
    <property type="match status" value="1"/>
</dbReference>
<feature type="domain" description="Ionotropic glutamate receptor C-terminal" evidence="13">
    <location>
        <begin position="101"/>
        <end position="162"/>
    </location>
</feature>
<protein>
    <submittedName>
        <fullName evidence="15">Glutamate receptor</fullName>
    </submittedName>
</protein>
<dbReference type="OrthoDB" id="6374215at2759"/>
<evidence type="ECO:0000256" key="9">
    <source>
        <dbReference type="ARBA" id="ARBA00023170"/>
    </source>
</evidence>
<evidence type="ECO:0000256" key="8">
    <source>
        <dbReference type="ARBA" id="ARBA00023136"/>
    </source>
</evidence>
<evidence type="ECO:0000313" key="16">
    <source>
        <dbReference type="Proteomes" id="UP000324222"/>
    </source>
</evidence>
<keyword evidence="16" id="KW-1185">Reference proteome</keyword>
<evidence type="ECO:0000256" key="7">
    <source>
        <dbReference type="ARBA" id="ARBA00023065"/>
    </source>
</evidence>
<dbReference type="Gene3D" id="3.40.190.10">
    <property type="entry name" value="Periplasmic binding protein-like II"/>
    <property type="match status" value="1"/>
</dbReference>
<dbReference type="InterPro" id="IPR052192">
    <property type="entry name" value="Insect_Ionotropic_Sensory_Rcpt"/>
</dbReference>
<evidence type="ECO:0000259" key="13">
    <source>
        <dbReference type="Pfam" id="PF00060"/>
    </source>
</evidence>
<reference evidence="15 16" key="1">
    <citation type="submission" date="2019-05" db="EMBL/GenBank/DDBJ databases">
        <title>Another draft genome of Portunus trituberculatus and its Hox gene families provides insights of decapod evolution.</title>
        <authorList>
            <person name="Jeong J.-H."/>
            <person name="Song I."/>
            <person name="Kim S."/>
            <person name="Choi T."/>
            <person name="Kim D."/>
            <person name="Ryu S."/>
            <person name="Kim W."/>
        </authorList>
    </citation>
    <scope>NUCLEOTIDE SEQUENCE [LARGE SCALE GENOMIC DNA]</scope>
    <source>
        <tissue evidence="15">Muscle</tissue>
    </source>
</reference>
<dbReference type="AlphaFoldDB" id="A0A5B7HWB8"/>
<keyword evidence="10" id="KW-0325">Glycoprotein</keyword>
<dbReference type="PANTHER" id="PTHR42643">
    <property type="entry name" value="IONOTROPIC RECEPTOR 20A-RELATED"/>
    <property type="match status" value="1"/>
</dbReference>
<keyword evidence="11" id="KW-1071">Ligand-gated ion channel</keyword>
<dbReference type="GO" id="GO:0005886">
    <property type="term" value="C:plasma membrane"/>
    <property type="evidence" value="ECO:0007669"/>
    <property type="project" value="UniProtKB-SubCell"/>
</dbReference>
<dbReference type="PANTHER" id="PTHR42643:SF24">
    <property type="entry name" value="IONOTROPIC RECEPTOR 60A"/>
    <property type="match status" value="1"/>
</dbReference>
<evidence type="ECO:0000313" key="15">
    <source>
        <dbReference type="EMBL" id="MPC74049.1"/>
    </source>
</evidence>
<keyword evidence="7" id="KW-0406">Ion transport</keyword>
<keyword evidence="6" id="KW-1133">Transmembrane helix</keyword>
<dbReference type="Gene3D" id="1.10.287.70">
    <property type="match status" value="1"/>
</dbReference>
<comment type="subcellular location">
    <subcellularLocation>
        <location evidence="1">Cell membrane</location>
        <topology evidence="1">Multi-pass membrane protein</topology>
    </subcellularLocation>
</comment>
<evidence type="ECO:0000259" key="14">
    <source>
        <dbReference type="Pfam" id="PF10613"/>
    </source>
</evidence>
<evidence type="ECO:0000256" key="6">
    <source>
        <dbReference type="ARBA" id="ARBA00022989"/>
    </source>
</evidence>
<keyword evidence="9 15" id="KW-0675">Receptor</keyword>